<dbReference type="InterPro" id="IPR000014">
    <property type="entry name" value="PAS"/>
</dbReference>
<feature type="compositionally biased region" description="Acidic residues" evidence="3">
    <location>
        <begin position="549"/>
        <end position="559"/>
    </location>
</feature>
<reference evidence="6 7" key="1">
    <citation type="submission" date="2016-10" db="EMBL/GenBank/DDBJ databases">
        <authorList>
            <person name="de Groot N.N."/>
        </authorList>
    </citation>
    <scope>NUCLEOTIDE SEQUENCE [LARGE SCALE GENOMIC DNA]</scope>
    <source>
        <strain evidence="6 7">CGMCC 1.9109</strain>
    </source>
</reference>
<evidence type="ECO:0000256" key="3">
    <source>
        <dbReference type="SAM" id="MobiDB-lite"/>
    </source>
</evidence>
<dbReference type="EMBL" id="FNAK01000003">
    <property type="protein sequence ID" value="SDD79314.1"/>
    <property type="molecule type" value="Genomic_DNA"/>
</dbReference>
<dbReference type="STRING" id="637679.GCA_001550055_00970"/>
<proteinExistence type="predicted"/>
<sequence length="559" mass="61663">MATLKKMAGISGSLHRSKSSAFRINAAGEVLDKSPSAGPLVALWNDDQGPLHHTVHEALTSGLPTDARIEDGKGSTYWLVAVPQGDEVVVVTRDTTLPDKVTEALLKSRTMLKELLDGSVDLSFELDENHTFRFISPHKAFGQETEQWLGRNATRIFWPNGDAPVRNPFTARREAQFDNVPAMFEGEGRCWLHFNVHPLLNEKGEKTGLRGTCRDMTERYMAARKTKQDGLRFMLLQRITRILNTAESADDLFDSASAALQEVLRADMVWAAMHYEEGLVPSSIMGTYQEILDMDSIWEQLNAAEDAVLPFESTGDRQHLALRMQRGDKGLGMMIVSRDTKVSPWSDLEVELLGGVVEVLTAAFGKAELIDTLYRLSSKDELTGLMNRRALREAVERRLKHQCRTGLSGCLVFIDLDHFKEVNDTLGHRAGDLALKSVASQMQSMIRPCDFAGRYGGDEFILWLEDMDSDVAARKAEDLIAAMPAIREDIGGAELRLNASIGVCPSVAGKDMTFEELADRADAVLYEVKESGRGHVAIAPVSEGPSEAEAGEEEDLDAG</sequence>
<gene>
    <name evidence="6" type="ORF">SAMN04488071_1290</name>
</gene>
<dbReference type="RefSeq" id="WP_068301583.1">
    <property type="nucleotide sequence ID" value="NZ_FNAK01000003.1"/>
</dbReference>
<evidence type="ECO:0000256" key="1">
    <source>
        <dbReference type="ARBA" id="ARBA00012528"/>
    </source>
</evidence>
<feature type="domain" description="PAC" evidence="4">
    <location>
        <begin position="173"/>
        <end position="228"/>
    </location>
</feature>
<dbReference type="NCBIfam" id="TIGR00254">
    <property type="entry name" value="GGDEF"/>
    <property type="match status" value="1"/>
</dbReference>
<dbReference type="GO" id="GO:0052621">
    <property type="term" value="F:diguanylate cyclase activity"/>
    <property type="evidence" value="ECO:0007669"/>
    <property type="project" value="UniProtKB-EC"/>
</dbReference>
<organism evidence="6 7">
    <name type="scientific">Kordiimonas lacus</name>
    <dbReference type="NCBI Taxonomy" id="637679"/>
    <lineage>
        <taxon>Bacteria</taxon>
        <taxon>Pseudomonadati</taxon>
        <taxon>Pseudomonadota</taxon>
        <taxon>Alphaproteobacteria</taxon>
        <taxon>Kordiimonadales</taxon>
        <taxon>Kordiimonadaceae</taxon>
        <taxon>Kordiimonas</taxon>
    </lineage>
</organism>
<dbReference type="InterPro" id="IPR035965">
    <property type="entry name" value="PAS-like_dom_sf"/>
</dbReference>
<dbReference type="PANTHER" id="PTHR45138">
    <property type="entry name" value="REGULATORY COMPONENTS OF SENSORY TRANSDUCTION SYSTEM"/>
    <property type="match status" value="1"/>
</dbReference>
<dbReference type="GO" id="GO:1902201">
    <property type="term" value="P:negative regulation of bacterial-type flagellum-dependent cell motility"/>
    <property type="evidence" value="ECO:0007669"/>
    <property type="project" value="TreeGrafter"/>
</dbReference>
<dbReference type="InterPro" id="IPR013656">
    <property type="entry name" value="PAS_4"/>
</dbReference>
<dbReference type="PANTHER" id="PTHR45138:SF9">
    <property type="entry name" value="DIGUANYLATE CYCLASE DGCM-RELATED"/>
    <property type="match status" value="1"/>
</dbReference>
<keyword evidence="7" id="KW-1185">Reference proteome</keyword>
<dbReference type="Pfam" id="PF08448">
    <property type="entry name" value="PAS_4"/>
    <property type="match status" value="1"/>
</dbReference>
<dbReference type="InterPro" id="IPR000160">
    <property type="entry name" value="GGDEF_dom"/>
</dbReference>
<dbReference type="SUPFAM" id="SSF55785">
    <property type="entry name" value="PYP-like sensor domain (PAS domain)"/>
    <property type="match status" value="1"/>
</dbReference>
<name>A0A1G6XM68_9PROT</name>
<accession>A0A1G6XM68</accession>
<dbReference type="GO" id="GO:0043709">
    <property type="term" value="P:cell adhesion involved in single-species biofilm formation"/>
    <property type="evidence" value="ECO:0007669"/>
    <property type="project" value="TreeGrafter"/>
</dbReference>
<comment type="catalytic activity">
    <reaction evidence="2">
        <text>2 GTP = 3',3'-c-di-GMP + 2 diphosphate</text>
        <dbReference type="Rhea" id="RHEA:24898"/>
        <dbReference type="ChEBI" id="CHEBI:33019"/>
        <dbReference type="ChEBI" id="CHEBI:37565"/>
        <dbReference type="ChEBI" id="CHEBI:58805"/>
        <dbReference type="EC" id="2.7.7.65"/>
    </reaction>
</comment>
<dbReference type="Gene3D" id="3.30.70.270">
    <property type="match status" value="1"/>
</dbReference>
<dbReference type="AlphaFoldDB" id="A0A1G6XM68"/>
<dbReference type="PROSITE" id="PS50113">
    <property type="entry name" value="PAC"/>
    <property type="match status" value="1"/>
</dbReference>
<evidence type="ECO:0000256" key="2">
    <source>
        <dbReference type="ARBA" id="ARBA00034247"/>
    </source>
</evidence>
<dbReference type="InterPro" id="IPR043128">
    <property type="entry name" value="Rev_trsase/Diguanyl_cyclase"/>
</dbReference>
<dbReference type="Proteomes" id="UP000183685">
    <property type="component" value="Unassembled WGS sequence"/>
</dbReference>
<dbReference type="InterPro" id="IPR000700">
    <property type="entry name" value="PAS-assoc_C"/>
</dbReference>
<dbReference type="Gene3D" id="3.30.450.20">
    <property type="entry name" value="PAS domain"/>
    <property type="match status" value="1"/>
</dbReference>
<evidence type="ECO:0000259" key="4">
    <source>
        <dbReference type="PROSITE" id="PS50113"/>
    </source>
</evidence>
<dbReference type="FunFam" id="3.30.70.270:FF:000001">
    <property type="entry name" value="Diguanylate cyclase domain protein"/>
    <property type="match status" value="1"/>
</dbReference>
<evidence type="ECO:0000259" key="5">
    <source>
        <dbReference type="PROSITE" id="PS50887"/>
    </source>
</evidence>
<dbReference type="OrthoDB" id="7216521at2"/>
<evidence type="ECO:0000313" key="7">
    <source>
        <dbReference type="Proteomes" id="UP000183685"/>
    </source>
</evidence>
<dbReference type="PROSITE" id="PS50887">
    <property type="entry name" value="GGDEF"/>
    <property type="match status" value="1"/>
</dbReference>
<feature type="domain" description="GGDEF" evidence="5">
    <location>
        <begin position="407"/>
        <end position="541"/>
    </location>
</feature>
<protein>
    <recommendedName>
        <fullName evidence="1">diguanylate cyclase</fullName>
        <ecNumber evidence="1">2.7.7.65</ecNumber>
    </recommendedName>
</protein>
<dbReference type="Pfam" id="PF00990">
    <property type="entry name" value="GGDEF"/>
    <property type="match status" value="1"/>
</dbReference>
<dbReference type="EC" id="2.7.7.65" evidence="1"/>
<dbReference type="InterPro" id="IPR050469">
    <property type="entry name" value="Diguanylate_Cyclase"/>
</dbReference>
<dbReference type="InterPro" id="IPR029787">
    <property type="entry name" value="Nucleotide_cyclase"/>
</dbReference>
<evidence type="ECO:0000313" key="6">
    <source>
        <dbReference type="EMBL" id="SDD79314.1"/>
    </source>
</evidence>
<feature type="region of interest" description="Disordered" evidence="3">
    <location>
        <begin position="539"/>
        <end position="559"/>
    </location>
</feature>
<dbReference type="GO" id="GO:0005886">
    <property type="term" value="C:plasma membrane"/>
    <property type="evidence" value="ECO:0007669"/>
    <property type="project" value="TreeGrafter"/>
</dbReference>
<dbReference type="SMART" id="SM00267">
    <property type="entry name" value="GGDEF"/>
    <property type="match status" value="1"/>
</dbReference>
<dbReference type="SUPFAM" id="SSF55073">
    <property type="entry name" value="Nucleotide cyclase"/>
    <property type="match status" value="1"/>
</dbReference>
<dbReference type="SUPFAM" id="SSF55781">
    <property type="entry name" value="GAF domain-like"/>
    <property type="match status" value="1"/>
</dbReference>
<dbReference type="NCBIfam" id="TIGR00229">
    <property type="entry name" value="sensory_box"/>
    <property type="match status" value="1"/>
</dbReference>
<dbReference type="CDD" id="cd01949">
    <property type="entry name" value="GGDEF"/>
    <property type="match status" value="1"/>
</dbReference>